<name>A0A8T2NXD6_9TELE</name>
<reference evidence="3" key="1">
    <citation type="thesis" date="2021" institute="BYU ScholarsArchive" country="Provo, UT, USA">
        <title>Applications of and Algorithms for Genome Assembly and Genomic Analyses with an Emphasis on Marine Teleosts.</title>
        <authorList>
            <person name="Pickett B.D."/>
        </authorList>
    </citation>
    <scope>NUCLEOTIDE SEQUENCE</scope>
    <source>
        <strain evidence="3">HI-2016</strain>
    </source>
</reference>
<evidence type="ECO:0000313" key="3">
    <source>
        <dbReference type="EMBL" id="KAG9344166.1"/>
    </source>
</evidence>
<feature type="compositionally biased region" description="Low complexity" evidence="1">
    <location>
        <begin position="176"/>
        <end position="185"/>
    </location>
</feature>
<proteinExistence type="predicted"/>
<gene>
    <name evidence="3" type="ORF">JZ751_012649</name>
</gene>
<keyword evidence="4" id="KW-1185">Reference proteome</keyword>
<feature type="compositionally biased region" description="Basic and acidic residues" evidence="1">
    <location>
        <begin position="99"/>
        <end position="113"/>
    </location>
</feature>
<accession>A0A8T2NXD6</accession>
<dbReference type="AlphaFoldDB" id="A0A8T2NXD6"/>
<feature type="compositionally biased region" description="Basic and acidic residues" evidence="1">
    <location>
        <begin position="48"/>
        <end position="58"/>
    </location>
</feature>
<organism evidence="3 4">
    <name type="scientific">Albula glossodonta</name>
    <name type="common">roundjaw bonefish</name>
    <dbReference type="NCBI Taxonomy" id="121402"/>
    <lineage>
        <taxon>Eukaryota</taxon>
        <taxon>Metazoa</taxon>
        <taxon>Chordata</taxon>
        <taxon>Craniata</taxon>
        <taxon>Vertebrata</taxon>
        <taxon>Euteleostomi</taxon>
        <taxon>Actinopterygii</taxon>
        <taxon>Neopterygii</taxon>
        <taxon>Teleostei</taxon>
        <taxon>Albuliformes</taxon>
        <taxon>Albulidae</taxon>
        <taxon>Albula</taxon>
    </lineage>
</organism>
<feature type="region of interest" description="Disordered" evidence="1">
    <location>
        <begin position="22"/>
        <end position="193"/>
    </location>
</feature>
<feature type="compositionally biased region" description="Pro residues" evidence="1">
    <location>
        <begin position="37"/>
        <end position="47"/>
    </location>
</feature>
<feature type="signal peptide" evidence="2">
    <location>
        <begin position="1"/>
        <end position="22"/>
    </location>
</feature>
<keyword evidence="2" id="KW-0732">Signal</keyword>
<evidence type="ECO:0000256" key="1">
    <source>
        <dbReference type="SAM" id="MobiDB-lite"/>
    </source>
</evidence>
<protein>
    <submittedName>
        <fullName evidence="3">Uncharacterized protein</fullName>
    </submittedName>
</protein>
<feature type="compositionally biased region" description="Basic and acidic residues" evidence="1">
    <location>
        <begin position="25"/>
        <end position="36"/>
    </location>
</feature>
<comment type="caution">
    <text evidence="3">The sequence shown here is derived from an EMBL/GenBank/DDBJ whole genome shotgun (WGS) entry which is preliminary data.</text>
</comment>
<dbReference type="OrthoDB" id="8961760at2759"/>
<dbReference type="Proteomes" id="UP000824540">
    <property type="component" value="Unassembled WGS sequence"/>
</dbReference>
<dbReference type="EMBL" id="JAFBMS010000021">
    <property type="protein sequence ID" value="KAG9344166.1"/>
    <property type="molecule type" value="Genomic_DNA"/>
</dbReference>
<sequence length="306" mass="33372">MSSRETEMKILILALLVLGVAAWPDPRRPRPRDRPFRPPFGQFPPPPPREEPPFRPDDMPMWGDEEYPEPAGGDEEWLPPFDEPDMDAGWGPEEEPMWPEEKPPCDRPGRPGGDEDNEIDPFGPDFEGSTSGPGLGGRGDRFPRRGSRGLAQNVPVGLSAEGRGSGRGLTGHSAEARGGQEAGRGLPNRGPFGAGRRNPFFGGKPLNPEEEGQREFYPIFKADNITVENATDLPLKEGDNTFLLPTAMRPPRGRGPQKADPNAPQNFHGGFGGFGYGGLVPYLTLKYNPSSTPTVSFEYGITQFLG</sequence>
<feature type="compositionally biased region" description="Acidic residues" evidence="1">
    <location>
        <begin position="63"/>
        <end position="98"/>
    </location>
</feature>
<evidence type="ECO:0000313" key="4">
    <source>
        <dbReference type="Proteomes" id="UP000824540"/>
    </source>
</evidence>
<evidence type="ECO:0000256" key="2">
    <source>
        <dbReference type="SAM" id="SignalP"/>
    </source>
</evidence>
<feature type="chain" id="PRO_5035898776" evidence="2">
    <location>
        <begin position="23"/>
        <end position="306"/>
    </location>
</feature>